<dbReference type="GO" id="GO:0009435">
    <property type="term" value="P:NAD+ biosynthetic process"/>
    <property type="evidence" value="ECO:0007669"/>
    <property type="project" value="InterPro"/>
</dbReference>
<proteinExistence type="predicted"/>
<dbReference type="GO" id="GO:0003952">
    <property type="term" value="F:NAD+ synthase (glutamine-hydrolyzing) activity"/>
    <property type="evidence" value="ECO:0007669"/>
    <property type="project" value="InterPro"/>
</dbReference>
<evidence type="ECO:0000256" key="1">
    <source>
        <dbReference type="ARBA" id="ARBA00022598"/>
    </source>
</evidence>
<feature type="domain" description="CN hydrolase" evidence="3">
    <location>
        <begin position="5"/>
        <end position="141"/>
    </location>
</feature>
<evidence type="ECO:0000313" key="4">
    <source>
        <dbReference type="EMBL" id="OAF63170.1"/>
    </source>
</evidence>
<dbReference type="PROSITE" id="PS50263">
    <property type="entry name" value="CN_HYDROLASE"/>
    <property type="match status" value="1"/>
</dbReference>
<gene>
    <name evidence="4" type="primary">QNS1_2</name>
    <name evidence="4" type="ORF">VC83_00354</name>
</gene>
<accession>A0A177AMX8</accession>
<dbReference type="InterPro" id="IPR003010">
    <property type="entry name" value="C-N_Hydrolase"/>
</dbReference>
<dbReference type="GO" id="GO:0004359">
    <property type="term" value="F:glutaminase activity"/>
    <property type="evidence" value="ECO:0007669"/>
    <property type="project" value="InterPro"/>
</dbReference>
<dbReference type="EMBL" id="KV441386">
    <property type="protein sequence ID" value="OAF63170.1"/>
    <property type="molecule type" value="Genomic_DNA"/>
</dbReference>
<dbReference type="VEuPathDB" id="FungiDB:GMDG_08590"/>
<dbReference type="InterPro" id="IPR036526">
    <property type="entry name" value="C-N_Hydrolase_sf"/>
</dbReference>
<dbReference type="Pfam" id="PF00795">
    <property type="entry name" value="CN_hydrolase"/>
    <property type="match status" value="1"/>
</dbReference>
<reference evidence="4" key="1">
    <citation type="submission" date="2016-03" db="EMBL/GenBank/DDBJ databases">
        <title>Updated assembly of Pseudogymnoascus destructans, the fungus causing white-nose syndrome of bats.</title>
        <authorList>
            <person name="Palmer J.M."/>
            <person name="Drees K.P."/>
            <person name="Foster J.T."/>
            <person name="Lindner D.L."/>
        </authorList>
    </citation>
    <scope>NUCLEOTIDE SEQUENCE [LARGE SCALE GENOMIC DNA]</scope>
    <source>
        <strain evidence="4">20631-21</strain>
    </source>
</reference>
<dbReference type="PANTHER" id="PTHR23090:SF9">
    <property type="entry name" value="GLUTAMINE-DEPENDENT NAD(+) SYNTHETASE"/>
    <property type="match status" value="1"/>
</dbReference>
<keyword evidence="1" id="KW-0436">Ligase</keyword>
<dbReference type="OrthoDB" id="3439017at2759"/>
<dbReference type="Proteomes" id="UP000077154">
    <property type="component" value="Unassembled WGS sequence"/>
</dbReference>
<dbReference type="GeneID" id="36283452"/>
<protein>
    <recommendedName>
        <fullName evidence="2">NAD(+) synthase [glutamine-hydrolyzing]</fullName>
    </recommendedName>
</protein>
<dbReference type="Gene3D" id="3.60.110.10">
    <property type="entry name" value="Carbon-nitrogen hydrolase"/>
    <property type="match status" value="1"/>
</dbReference>
<dbReference type="GO" id="GO:0005737">
    <property type="term" value="C:cytoplasm"/>
    <property type="evidence" value="ECO:0007669"/>
    <property type="project" value="InterPro"/>
</dbReference>
<organism evidence="4">
    <name type="scientific">Pseudogymnoascus destructans</name>
    <dbReference type="NCBI Taxonomy" id="655981"/>
    <lineage>
        <taxon>Eukaryota</taxon>
        <taxon>Fungi</taxon>
        <taxon>Dikarya</taxon>
        <taxon>Ascomycota</taxon>
        <taxon>Pezizomycotina</taxon>
        <taxon>Leotiomycetes</taxon>
        <taxon>Thelebolales</taxon>
        <taxon>Thelebolaceae</taxon>
        <taxon>Pseudogymnoascus</taxon>
    </lineage>
</organism>
<dbReference type="RefSeq" id="XP_024328440.1">
    <property type="nucleotide sequence ID" value="XM_024464048.1"/>
</dbReference>
<dbReference type="SUPFAM" id="SSF56317">
    <property type="entry name" value="Carbon-nitrogen hydrolase"/>
    <property type="match status" value="1"/>
</dbReference>
<dbReference type="PANTHER" id="PTHR23090">
    <property type="entry name" value="NH 3 /GLUTAMINE-DEPENDENT NAD + SYNTHETASE"/>
    <property type="match status" value="1"/>
</dbReference>
<evidence type="ECO:0000256" key="2">
    <source>
        <dbReference type="ARBA" id="ARBA00030681"/>
    </source>
</evidence>
<evidence type="ECO:0000259" key="3">
    <source>
        <dbReference type="PROSITE" id="PS50263"/>
    </source>
</evidence>
<dbReference type="AlphaFoldDB" id="A0A177AMX8"/>
<dbReference type="InterPro" id="IPR003694">
    <property type="entry name" value="NAD_synthase"/>
</dbReference>
<sequence>MGHLITVATCSLNQWALDFQGNLQRIIESIKKAKLAGSKLRVGPELEVCGYGCLDDYGITPAVFTITRDNASANTTMLSEYENLACKNETTLQQPWAYTTKEGDVRCIGHIINLAVQAALTSLKAVPADEPNAYRLEYGAA</sequence>
<name>A0A177AMX8_9PEZI</name>